<comment type="caution">
    <text evidence="2">The sequence shown here is derived from an EMBL/GenBank/DDBJ whole genome shotgun (WGS) entry which is preliminary data.</text>
</comment>
<feature type="transmembrane region" description="Helical" evidence="1">
    <location>
        <begin position="6"/>
        <end position="23"/>
    </location>
</feature>
<gene>
    <name evidence="2" type="ORF">GTS_01070</name>
</gene>
<reference evidence="3" key="1">
    <citation type="submission" date="2019-04" db="EMBL/GenBank/DDBJ databases">
        <title>Draft genome sequence of Pseudonocardiaceae bacterium SL3-2-4.</title>
        <authorList>
            <person name="Ningsih F."/>
            <person name="Yokota A."/>
            <person name="Sakai Y."/>
            <person name="Nanatani K."/>
            <person name="Yabe S."/>
            <person name="Oetari A."/>
            <person name="Sjamsuridzal W."/>
        </authorList>
    </citation>
    <scope>NUCLEOTIDE SEQUENCE [LARGE SCALE GENOMIC DNA]</scope>
    <source>
        <strain evidence="3">SL3-2-4</strain>
    </source>
</reference>
<dbReference type="Proteomes" id="UP000298860">
    <property type="component" value="Unassembled WGS sequence"/>
</dbReference>
<proteinExistence type="predicted"/>
<sequence length="127" mass="14387">MTTVVFSYVLYLLLSVLLTAWVGRMLTRHGRVYLAEVFRGDERLAAALNQLLVIGFYLVNLGFIALWLHIDQRVVDVRGVFETLSLKLGIVLLVIGALHMVNLWIFARIRHNALLRTQLTGSPRQTG</sequence>
<evidence type="ECO:0000313" key="3">
    <source>
        <dbReference type="Proteomes" id="UP000298860"/>
    </source>
</evidence>
<dbReference type="RefSeq" id="WP_137811697.1">
    <property type="nucleotide sequence ID" value="NZ_BJFL01000001.1"/>
</dbReference>
<name>A0A4D4IZE0_9PSEU</name>
<evidence type="ECO:0000313" key="2">
    <source>
        <dbReference type="EMBL" id="GDY28474.1"/>
    </source>
</evidence>
<accession>A0A4D4IZE0</accession>
<keyword evidence="3" id="KW-1185">Reference proteome</keyword>
<keyword evidence="1" id="KW-0812">Transmembrane</keyword>
<keyword evidence="1" id="KW-1133">Transmembrane helix</keyword>
<dbReference type="OrthoDB" id="193443at2"/>
<organism evidence="2 3">
    <name type="scientific">Gandjariella thermophila</name>
    <dbReference type="NCBI Taxonomy" id="1931992"/>
    <lineage>
        <taxon>Bacteria</taxon>
        <taxon>Bacillati</taxon>
        <taxon>Actinomycetota</taxon>
        <taxon>Actinomycetes</taxon>
        <taxon>Pseudonocardiales</taxon>
        <taxon>Pseudonocardiaceae</taxon>
        <taxon>Gandjariella</taxon>
    </lineage>
</organism>
<evidence type="ECO:0000256" key="1">
    <source>
        <dbReference type="SAM" id="Phobius"/>
    </source>
</evidence>
<keyword evidence="1" id="KW-0472">Membrane</keyword>
<protein>
    <submittedName>
        <fullName evidence="2">Uncharacterized protein</fullName>
    </submittedName>
</protein>
<dbReference type="AlphaFoldDB" id="A0A4D4IZE0"/>
<dbReference type="EMBL" id="BJFL01000001">
    <property type="protein sequence ID" value="GDY28474.1"/>
    <property type="molecule type" value="Genomic_DNA"/>
</dbReference>
<feature type="transmembrane region" description="Helical" evidence="1">
    <location>
        <begin position="44"/>
        <end position="68"/>
    </location>
</feature>
<feature type="transmembrane region" description="Helical" evidence="1">
    <location>
        <begin position="88"/>
        <end position="107"/>
    </location>
</feature>